<dbReference type="AlphaFoldDB" id="A0A2Z6GB54"/>
<dbReference type="KEGG" id="fam:OYT1_ch1264"/>
<dbReference type="RefSeq" id="WP_062627090.1">
    <property type="nucleotide sequence ID" value="NZ_AP018738.1"/>
</dbReference>
<reference evidence="2 3" key="1">
    <citation type="submission" date="2018-06" db="EMBL/GenBank/DDBJ databases">
        <title>OYT1 Genome Sequencing.</title>
        <authorList>
            <person name="Kato S."/>
            <person name="Itoh T."/>
            <person name="Ohkuma M."/>
        </authorList>
    </citation>
    <scope>NUCLEOTIDE SEQUENCE [LARGE SCALE GENOMIC DNA]</scope>
    <source>
        <strain evidence="2 3">OYT1</strain>
    </source>
</reference>
<dbReference type="Proteomes" id="UP000033070">
    <property type="component" value="Chromosome"/>
</dbReference>
<sequence length="76" mass="7960">MTRHIRFTENFHAVDGAGNSSIKYRAGETYPATEETERLTASGIAVAVEIADEPTPAIDAIDAPATDPASADTPVS</sequence>
<evidence type="ECO:0000313" key="3">
    <source>
        <dbReference type="Proteomes" id="UP000033070"/>
    </source>
</evidence>
<protein>
    <submittedName>
        <fullName evidence="2">Uncharacterized protein</fullName>
    </submittedName>
</protein>
<dbReference type="STRING" id="1188319.OYT1_01924"/>
<keyword evidence="3" id="KW-1185">Reference proteome</keyword>
<name>A0A2Z6GB54_9PROT</name>
<evidence type="ECO:0000256" key="1">
    <source>
        <dbReference type="SAM" id="MobiDB-lite"/>
    </source>
</evidence>
<proteinExistence type="predicted"/>
<feature type="region of interest" description="Disordered" evidence="1">
    <location>
        <begin position="55"/>
        <end position="76"/>
    </location>
</feature>
<gene>
    <name evidence="2" type="ORF">OYT1_ch1264</name>
</gene>
<dbReference type="OrthoDB" id="9920666at2"/>
<dbReference type="EMBL" id="AP018738">
    <property type="protein sequence ID" value="BBE50821.1"/>
    <property type="molecule type" value="Genomic_DNA"/>
</dbReference>
<accession>A0A2Z6GB54</accession>
<evidence type="ECO:0000313" key="2">
    <source>
        <dbReference type="EMBL" id="BBE50821.1"/>
    </source>
</evidence>
<organism evidence="2 3">
    <name type="scientific">Ferriphaselus amnicola</name>
    <dbReference type="NCBI Taxonomy" id="1188319"/>
    <lineage>
        <taxon>Bacteria</taxon>
        <taxon>Pseudomonadati</taxon>
        <taxon>Pseudomonadota</taxon>
        <taxon>Betaproteobacteria</taxon>
        <taxon>Nitrosomonadales</taxon>
        <taxon>Gallionellaceae</taxon>
        <taxon>Ferriphaselus</taxon>
    </lineage>
</organism>